<dbReference type="EMBL" id="QKYT01000204">
    <property type="protein sequence ID" value="RIA89808.1"/>
    <property type="molecule type" value="Genomic_DNA"/>
</dbReference>
<evidence type="ECO:0000313" key="2">
    <source>
        <dbReference type="Proteomes" id="UP000265703"/>
    </source>
</evidence>
<evidence type="ECO:0000313" key="1">
    <source>
        <dbReference type="EMBL" id="RIA89808.1"/>
    </source>
</evidence>
<name>A0A397SV12_9GLOM</name>
<sequence length="94" mass="10690">MLISAEIAESDLNFCNCLPDFGLEILSNSLGNLNVTKLFRRTGLRMLSDFLGELDLEYKLPDFLGKLNLEYYQTPWVNWTKNVTELLGQNGLGM</sequence>
<organism evidence="1 2">
    <name type="scientific">Glomus cerebriforme</name>
    <dbReference type="NCBI Taxonomy" id="658196"/>
    <lineage>
        <taxon>Eukaryota</taxon>
        <taxon>Fungi</taxon>
        <taxon>Fungi incertae sedis</taxon>
        <taxon>Mucoromycota</taxon>
        <taxon>Glomeromycotina</taxon>
        <taxon>Glomeromycetes</taxon>
        <taxon>Glomerales</taxon>
        <taxon>Glomeraceae</taxon>
        <taxon>Glomus</taxon>
    </lineage>
</organism>
<proteinExistence type="predicted"/>
<dbReference type="AlphaFoldDB" id="A0A397SV12"/>
<accession>A0A397SV12</accession>
<keyword evidence="2" id="KW-1185">Reference proteome</keyword>
<comment type="caution">
    <text evidence="1">The sequence shown here is derived from an EMBL/GenBank/DDBJ whole genome shotgun (WGS) entry which is preliminary data.</text>
</comment>
<dbReference type="Proteomes" id="UP000265703">
    <property type="component" value="Unassembled WGS sequence"/>
</dbReference>
<reference evidence="1 2" key="1">
    <citation type="submission" date="2018-06" db="EMBL/GenBank/DDBJ databases">
        <title>Comparative genomics reveals the genomic features of Rhizophagus irregularis, R. cerebriforme, R. diaphanum and Gigaspora rosea, and their symbiotic lifestyle signature.</title>
        <authorList>
            <person name="Morin E."/>
            <person name="San Clemente H."/>
            <person name="Chen E.C.H."/>
            <person name="De La Providencia I."/>
            <person name="Hainaut M."/>
            <person name="Kuo A."/>
            <person name="Kohler A."/>
            <person name="Murat C."/>
            <person name="Tang N."/>
            <person name="Roy S."/>
            <person name="Loubradou J."/>
            <person name="Henrissat B."/>
            <person name="Grigoriev I.V."/>
            <person name="Corradi N."/>
            <person name="Roux C."/>
            <person name="Martin F.M."/>
        </authorList>
    </citation>
    <scope>NUCLEOTIDE SEQUENCE [LARGE SCALE GENOMIC DNA]</scope>
    <source>
        <strain evidence="1 2">DAOM 227022</strain>
    </source>
</reference>
<gene>
    <name evidence="1" type="ORF">C1645_824271</name>
</gene>
<protein>
    <submittedName>
        <fullName evidence="1">Uncharacterized protein</fullName>
    </submittedName>
</protein>